<dbReference type="Pfam" id="PF00528">
    <property type="entry name" value="BPD_transp_1"/>
    <property type="match status" value="1"/>
</dbReference>
<evidence type="ECO:0000256" key="5">
    <source>
        <dbReference type="ARBA" id="ARBA00022475"/>
    </source>
</evidence>
<proteinExistence type="inferred from homology"/>
<evidence type="ECO:0000256" key="8">
    <source>
        <dbReference type="ARBA" id="ARBA00022989"/>
    </source>
</evidence>
<evidence type="ECO:0000313" key="12">
    <source>
        <dbReference type="EMBL" id="RDJ26344.1"/>
    </source>
</evidence>
<dbReference type="InterPro" id="IPR010065">
    <property type="entry name" value="AA_ABC_transptr_permease_3TM"/>
</dbReference>
<accession>A0A370L852</accession>
<evidence type="ECO:0000256" key="1">
    <source>
        <dbReference type="ARBA" id="ARBA00003159"/>
    </source>
</evidence>
<evidence type="ECO:0000256" key="6">
    <source>
        <dbReference type="ARBA" id="ARBA00022692"/>
    </source>
</evidence>
<dbReference type="InterPro" id="IPR035906">
    <property type="entry name" value="MetI-like_sf"/>
</dbReference>
<dbReference type="InterPro" id="IPR043429">
    <property type="entry name" value="ArtM/GltK/GlnP/TcyL/YhdX-like"/>
</dbReference>
<evidence type="ECO:0000313" key="13">
    <source>
        <dbReference type="Proteomes" id="UP000255207"/>
    </source>
</evidence>
<keyword evidence="8 10" id="KW-1133">Transmembrane helix</keyword>
<keyword evidence="6 10" id="KW-0812">Transmembrane</keyword>
<evidence type="ECO:0000256" key="9">
    <source>
        <dbReference type="ARBA" id="ARBA00023136"/>
    </source>
</evidence>
<organism evidence="12 13">
    <name type="scientific">Bosea caraganae</name>
    <dbReference type="NCBI Taxonomy" id="2763117"/>
    <lineage>
        <taxon>Bacteria</taxon>
        <taxon>Pseudomonadati</taxon>
        <taxon>Pseudomonadota</taxon>
        <taxon>Alphaproteobacteria</taxon>
        <taxon>Hyphomicrobiales</taxon>
        <taxon>Boseaceae</taxon>
        <taxon>Bosea</taxon>
    </lineage>
</organism>
<comment type="function">
    <text evidence="1">Part of the binding-protein-dependent transport system for glutamine; probably responsible for the translocation of the substrate across the membrane.</text>
</comment>
<keyword evidence="5" id="KW-1003">Cell membrane</keyword>
<dbReference type="GO" id="GO:0043190">
    <property type="term" value="C:ATP-binding cassette (ABC) transporter complex"/>
    <property type="evidence" value="ECO:0007669"/>
    <property type="project" value="InterPro"/>
</dbReference>
<keyword evidence="13" id="KW-1185">Reference proteome</keyword>
<dbReference type="GO" id="GO:0006865">
    <property type="term" value="P:amino acid transport"/>
    <property type="evidence" value="ECO:0007669"/>
    <property type="project" value="UniProtKB-KW"/>
</dbReference>
<feature type="transmembrane region" description="Helical" evidence="10">
    <location>
        <begin position="184"/>
        <end position="209"/>
    </location>
</feature>
<gene>
    <name evidence="12" type="ORF">DWE98_11010</name>
</gene>
<feature type="transmembrane region" description="Helical" evidence="10">
    <location>
        <begin position="85"/>
        <end position="102"/>
    </location>
</feature>
<dbReference type="CDD" id="cd06261">
    <property type="entry name" value="TM_PBP2"/>
    <property type="match status" value="1"/>
</dbReference>
<evidence type="ECO:0000259" key="11">
    <source>
        <dbReference type="PROSITE" id="PS50928"/>
    </source>
</evidence>
<dbReference type="PANTHER" id="PTHR30614:SF20">
    <property type="entry name" value="GLUTAMINE TRANSPORT SYSTEM PERMEASE PROTEIN GLNP"/>
    <property type="match status" value="1"/>
</dbReference>
<dbReference type="PANTHER" id="PTHR30614">
    <property type="entry name" value="MEMBRANE COMPONENT OF AMINO ACID ABC TRANSPORTER"/>
    <property type="match status" value="1"/>
</dbReference>
<dbReference type="RefSeq" id="WP_114829286.1">
    <property type="nucleotide sequence ID" value="NZ_QQTO01000022.1"/>
</dbReference>
<feature type="transmembrane region" description="Helical" evidence="10">
    <location>
        <begin position="54"/>
        <end position="79"/>
    </location>
</feature>
<feature type="transmembrane region" description="Helical" evidence="10">
    <location>
        <begin position="20"/>
        <end position="42"/>
    </location>
</feature>
<dbReference type="NCBIfam" id="TIGR01726">
    <property type="entry name" value="HEQRo_perm_3TM"/>
    <property type="match status" value="1"/>
</dbReference>
<keyword evidence="9 10" id="KW-0472">Membrane</keyword>
<evidence type="ECO:0000256" key="3">
    <source>
        <dbReference type="ARBA" id="ARBA00010072"/>
    </source>
</evidence>
<evidence type="ECO:0000256" key="10">
    <source>
        <dbReference type="RuleBase" id="RU363032"/>
    </source>
</evidence>
<dbReference type="InterPro" id="IPR000515">
    <property type="entry name" value="MetI-like"/>
</dbReference>
<comment type="caution">
    <text evidence="12">The sequence shown here is derived from an EMBL/GenBank/DDBJ whole genome shotgun (WGS) entry which is preliminary data.</text>
</comment>
<sequence>MPEVILKNLPFMLQGLATSLQISAMVAVGGTLLGLLVAVILYSRVPVLSVVSRVYIEFIRGTPLLVVLFIAFFGLPALFGYQTTAYKATVVAFILFIGAYLAEDIRSGLLTVKPTLTQAALATGLTRGQALRFVVVPLAVRRIIPTLFNQYVRLFKFTSVASVIGVSEFTGNAMLVNAREFQPVAILAFVALTYLVICLILSGIGRWLYARLAVS</sequence>
<dbReference type="SUPFAM" id="SSF161098">
    <property type="entry name" value="MetI-like"/>
    <property type="match status" value="1"/>
</dbReference>
<comment type="similarity">
    <text evidence="3">Belongs to the binding-protein-dependent transport system permease family. HisMQ subfamily.</text>
</comment>
<feature type="domain" description="ABC transmembrane type-1" evidence="11">
    <location>
        <begin position="16"/>
        <end position="205"/>
    </location>
</feature>
<keyword evidence="4 10" id="KW-0813">Transport</keyword>
<comment type="subcellular location">
    <subcellularLocation>
        <location evidence="2">Cell inner membrane</location>
        <topology evidence="2">Multi-pass membrane protein</topology>
    </subcellularLocation>
    <subcellularLocation>
        <location evidence="10">Cell membrane</location>
        <topology evidence="10">Multi-pass membrane protein</topology>
    </subcellularLocation>
</comment>
<dbReference type="Gene3D" id="1.10.3720.10">
    <property type="entry name" value="MetI-like"/>
    <property type="match status" value="1"/>
</dbReference>
<protein>
    <submittedName>
        <fullName evidence="12">Amino acid ABC transporter permease</fullName>
    </submittedName>
</protein>
<name>A0A370L852_9HYPH</name>
<dbReference type="PROSITE" id="PS50928">
    <property type="entry name" value="ABC_TM1"/>
    <property type="match status" value="1"/>
</dbReference>
<dbReference type="GO" id="GO:0022857">
    <property type="term" value="F:transmembrane transporter activity"/>
    <property type="evidence" value="ECO:0007669"/>
    <property type="project" value="InterPro"/>
</dbReference>
<reference evidence="13" key="1">
    <citation type="submission" date="2018-07" db="EMBL/GenBank/DDBJ databases">
        <authorList>
            <person name="Safronova V.I."/>
            <person name="Chirak E.R."/>
            <person name="Sazanova A.L."/>
        </authorList>
    </citation>
    <scope>NUCLEOTIDE SEQUENCE [LARGE SCALE GENOMIC DNA]</scope>
    <source>
        <strain evidence="13">RCAM04685</strain>
    </source>
</reference>
<evidence type="ECO:0000256" key="4">
    <source>
        <dbReference type="ARBA" id="ARBA00022448"/>
    </source>
</evidence>
<evidence type="ECO:0000256" key="7">
    <source>
        <dbReference type="ARBA" id="ARBA00022970"/>
    </source>
</evidence>
<keyword evidence="7" id="KW-0029">Amino-acid transport</keyword>
<dbReference type="Proteomes" id="UP000255207">
    <property type="component" value="Unassembled WGS sequence"/>
</dbReference>
<evidence type="ECO:0000256" key="2">
    <source>
        <dbReference type="ARBA" id="ARBA00004429"/>
    </source>
</evidence>
<dbReference type="EMBL" id="QQTP01000004">
    <property type="protein sequence ID" value="RDJ26344.1"/>
    <property type="molecule type" value="Genomic_DNA"/>
</dbReference>
<dbReference type="OrthoDB" id="9814550at2"/>
<dbReference type="AlphaFoldDB" id="A0A370L852"/>